<comment type="subcellular location">
    <subcellularLocation>
        <location evidence="1">Cell membrane</location>
        <topology evidence="1">Multi-pass membrane protein</topology>
    </subcellularLocation>
</comment>
<dbReference type="InterPro" id="IPR017850">
    <property type="entry name" value="Alkaline_phosphatase_core_sf"/>
</dbReference>
<comment type="caution">
    <text evidence="9">The sequence shown here is derived from an EMBL/GenBank/DDBJ whole genome shotgun (WGS) entry which is preliminary data.</text>
</comment>
<organism evidence="9 10">
    <name type="scientific">Diplocloster agilis</name>
    <dbReference type="NCBI Taxonomy" id="2850323"/>
    <lineage>
        <taxon>Bacteria</taxon>
        <taxon>Bacillati</taxon>
        <taxon>Bacillota</taxon>
        <taxon>Clostridia</taxon>
        <taxon>Lachnospirales</taxon>
        <taxon>Lachnospiraceae</taxon>
        <taxon>Diplocloster</taxon>
    </lineage>
</organism>
<evidence type="ECO:0000259" key="8">
    <source>
        <dbReference type="Pfam" id="PF00884"/>
    </source>
</evidence>
<feature type="transmembrane region" description="Helical" evidence="7">
    <location>
        <begin position="12"/>
        <end position="29"/>
    </location>
</feature>
<gene>
    <name evidence="9" type="ORF">KTH89_15155</name>
</gene>
<keyword evidence="5 7" id="KW-1133">Transmembrane helix</keyword>
<feature type="transmembrane region" description="Helical" evidence="7">
    <location>
        <begin position="154"/>
        <end position="176"/>
    </location>
</feature>
<keyword evidence="6 7" id="KW-0472">Membrane</keyword>
<evidence type="ECO:0000256" key="6">
    <source>
        <dbReference type="ARBA" id="ARBA00023136"/>
    </source>
</evidence>
<proteinExistence type="predicted"/>
<feature type="transmembrane region" description="Helical" evidence="7">
    <location>
        <begin position="49"/>
        <end position="68"/>
    </location>
</feature>
<feature type="transmembrane region" description="Helical" evidence="7">
    <location>
        <begin position="73"/>
        <end position="94"/>
    </location>
</feature>
<evidence type="ECO:0000256" key="3">
    <source>
        <dbReference type="ARBA" id="ARBA00022475"/>
    </source>
</evidence>
<keyword evidence="4 7" id="KW-0812">Transmembrane</keyword>
<feature type="transmembrane region" description="Helical" evidence="7">
    <location>
        <begin position="124"/>
        <end position="142"/>
    </location>
</feature>
<accession>A0A949NIE9</accession>
<dbReference type="Gene3D" id="3.40.720.10">
    <property type="entry name" value="Alkaline Phosphatase, subunit A"/>
    <property type="match status" value="1"/>
</dbReference>
<keyword evidence="3" id="KW-1003">Cell membrane</keyword>
<dbReference type="InterPro" id="IPR000917">
    <property type="entry name" value="Sulfatase_N"/>
</dbReference>
<sequence length="657" mass="74369">MKKESIVTVMNRLSLLFHAILSILVYFIIEAASRHSAAAAWRFMTKSPLVFLYNAFMIFMTLMFVYLFRRRTFVRALIGGLWLILGIVNGIVLANRVTPLTGPDFKLIFDAAEVLGAYMSPLKVIGAAAGLAAVVAGMVILYRKAPKYQGKMYYLRNAGMAVFVCVLFGVTTHLALNNRVLSSYFGNIAFAYEDYGFPYCFTSTLFGTGMDAPHDYSDRSIRKILSSEGDVKETMPGDMDFPNIIFVQLESFFDPREVEFLEMSEDPIPNFRALMQKYSSGYYKVPSVGAGTANTEFETITGMNLRDFGPGEYPYKTILQKTTCESMAYDLKELGYSAHAIHNNTASFYDRRDVFSKLGFDTFTSREMMDIKEVTPNGWPKDEILVECILDALKATPGQDYVFTITVQSHGDYPEEPLLENPKIKVSGPDTEGRRNAWEYYVNQVYEVDAFVGHLVEALEAYGEDTVLFLYGDHLPTMGLKVNEVKSRYLFETEYVIWDNIGLAKKDQTLTAYQAGAEVLKQIGIQKGTIFTYHQTRRKTKHYLVDLQELQYDMLYGKQYVYGQESPYEPTDLQMGVKPVVIDQVFVGHNGKIYVQGKNFTENSRIVINGEPVETLFIHSGVLRPLDAKLKSGDQVQVQQVSSKNTLLYSSGEWVYR</sequence>
<evidence type="ECO:0000313" key="10">
    <source>
        <dbReference type="Proteomes" id="UP000712157"/>
    </source>
</evidence>
<feature type="domain" description="Sulfatase N-terminal" evidence="8">
    <location>
        <begin position="242"/>
        <end position="511"/>
    </location>
</feature>
<evidence type="ECO:0000256" key="4">
    <source>
        <dbReference type="ARBA" id="ARBA00022692"/>
    </source>
</evidence>
<evidence type="ECO:0000256" key="2">
    <source>
        <dbReference type="ARBA" id="ARBA00004936"/>
    </source>
</evidence>
<comment type="pathway">
    <text evidence="2">Cell wall biogenesis; lipoteichoic acid biosynthesis.</text>
</comment>
<name>A0A949NIE9_9FIRM</name>
<evidence type="ECO:0000256" key="1">
    <source>
        <dbReference type="ARBA" id="ARBA00004651"/>
    </source>
</evidence>
<keyword evidence="10" id="KW-1185">Reference proteome</keyword>
<evidence type="ECO:0000256" key="5">
    <source>
        <dbReference type="ARBA" id="ARBA00022989"/>
    </source>
</evidence>
<dbReference type="GO" id="GO:0005886">
    <property type="term" value="C:plasma membrane"/>
    <property type="evidence" value="ECO:0007669"/>
    <property type="project" value="UniProtKB-SubCell"/>
</dbReference>
<dbReference type="PANTHER" id="PTHR47371">
    <property type="entry name" value="LIPOTEICHOIC ACID SYNTHASE"/>
    <property type="match status" value="1"/>
</dbReference>
<dbReference type="EMBL" id="JAHQCW010000026">
    <property type="protein sequence ID" value="MBU9737880.1"/>
    <property type="molecule type" value="Genomic_DNA"/>
</dbReference>
<evidence type="ECO:0000256" key="7">
    <source>
        <dbReference type="SAM" id="Phobius"/>
    </source>
</evidence>
<dbReference type="SUPFAM" id="SSF53649">
    <property type="entry name" value="Alkaline phosphatase-like"/>
    <property type="match status" value="1"/>
</dbReference>
<protein>
    <submittedName>
        <fullName evidence="9">LTA synthase family protein</fullName>
    </submittedName>
</protein>
<dbReference type="Proteomes" id="UP000712157">
    <property type="component" value="Unassembled WGS sequence"/>
</dbReference>
<evidence type="ECO:0000313" key="9">
    <source>
        <dbReference type="EMBL" id="MBU9737880.1"/>
    </source>
</evidence>
<reference evidence="9" key="1">
    <citation type="submission" date="2021-06" db="EMBL/GenBank/DDBJ databases">
        <title>Description of novel taxa of the family Lachnospiraceae.</title>
        <authorList>
            <person name="Chaplin A.V."/>
            <person name="Sokolova S.R."/>
            <person name="Pikina A.P."/>
            <person name="Korzhanova M."/>
            <person name="Belova V."/>
            <person name="Korostin D."/>
            <person name="Efimov B.A."/>
        </authorList>
    </citation>
    <scope>NUCLEOTIDE SEQUENCE</scope>
    <source>
        <strain evidence="9">ASD5720</strain>
    </source>
</reference>
<dbReference type="PANTHER" id="PTHR47371:SF3">
    <property type="entry name" value="PHOSPHOGLYCEROL TRANSFERASE I"/>
    <property type="match status" value="1"/>
</dbReference>
<dbReference type="InterPro" id="IPR050448">
    <property type="entry name" value="OpgB/LTA_synthase_biosynth"/>
</dbReference>
<dbReference type="RefSeq" id="WP_158346460.1">
    <property type="nucleotide sequence ID" value="NZ_JAHQCW010000026.1"/>
</dbReference>
<dbReference type="Pfam" id="PF00884">
    <property type="entry name" value="Sulfatase"/>
    <property type="match status" value="1"/>
</dbReference>
<dbReference type="AlphaFoldDB" id="A0A949NIE9"/>
<dbReference type="CDD" id="cd16015">
    <property type="entry name" value="LTA_synthase"/>
    <property type="match status" value="1"/>
</dbReference>